<reference evidence="1 2" key="1">
    <citation type="submission" date="2017-12" db="EMBL/GenBank/DDBJ databases">
        <title>Genomic characterization of T5-related Aeromonas hydrophila phages AhSzq-1 and AhSzw-1 and proposal to be two new species.</title>
        <authorList>
            <person name="Chen L."/>
            <person name="Yuan S."/>
            <person name="Ma Y."/>
        </authorList>
    </citation>
    <scope>NUCLEOTIDE SEQUENCE [LARGE SCALE GENOMIC DNA]</scope>
    <source>
        <strain evidence="1">Seawater</strain>
    </source>
</reference>
<proteinExistence type="predicted"/>
<dbReference type="Proteomes" id="UP000244741">
    <property type="component" value="Segment"/>
</dbReference>
<gene>
    <name evidence="1" type="ORF">AhSzq1_85</name>
</gene>
<protein>
    <submittedName>
        <fullName evidence="1">Undecaprenyl-diphosphate phosphatase</fullName>
    </submittedName>
</protein>
<organism evidence="1 2">
    <name type="scientific">Aeromonas phage AhSzq-1</name>
    <dbReference type="NCBI Taxonomy" id="2138298"/>
    <lineage>
        <taxon>Viruses</taxon>
        <taxon>Duplodnaviria</taxon>
        <taxon>Heunggongvirae</taxon>
        <taxon>Uroviricota</taxon>
        <taxon>Caudoviricetes</taxon>
        <taxon>Demerecviridae</taxon>
        <taxon>Shenzhenvirus</taxon>
        <taxon>Shenzhenvirus AhSzq1</taxon>
    </lineage>
</organism>
<sequence>MKKLLGILPFLWASTTMATDISVLVQPQDTTARLVVGSVYISVSEWDKTYSYKNSDLTLEYSKHKLGSFGYYHKLTDTFGIFGGAVLGQQKEFNEGTKVYPEFGGIYEIPNSGIVVSVSYDSLVQVPVVGIGGHW</sequence>
<accession>A0A2R4ALS6</accession>
<keyword evidence="2" id="KW-1185">Reference proteome</keyword>
<name>A0A2R4ALS6_9CAUD</name>
<dbReference type="EMBL" id="MG676224">
    <property type="protein sequence ID" value="AVR75978.1"/>
    <property type="molecule type" value="Genomic_DNA"/>
</dbReference>
<evidence type="ECO:0000313" key="2">
    <source>
        <dbReference type="Proteomes" id="UP000244741"/>
    </source>
</evidence>
<evidence type="ECO:0000313" key="1">
    <source>
        <dbReference type="EMBL" id="AVR75978.1"/>
    </source>
</evidence>